<dbReference type="EMBL" id="JAPEVB010000001">
    <property type="protein sequence ID" value="KAJ4397006.1"/>
    <property type="molecule type" value="Genomic_DNA"/>
</dbReference>
<protein>
    <recommendedName>
        <fullName evidence="4">Ph domain-containing protein</fullName>
    </recommendedName>
</protein>
<evidence type="ECO:0000256" key="1">
    <source>
        <dbReference type="SAM" id="MobiDB-lite"/>
    </source>
</evidence>
<accession>A0A9W8Z346</accession>
<keyword evidence="3" id="KW-1185">Reference proteome</keyword>
<evidence type="ECO:0008006" key="4">
    <source>
        <dbReference type="Google" id="ProtNLM"/>
    </source>
</evidence>
<gene>
    <name evidence="2" type="ORF">N0V93_001230</name>
</gene>
<reference evidence="2" key="1">
    <citation type="submission" date="2022-10" db="EMBL/GenBank/DDBJ databases">
        <title>Tapping the CABI collections for fungal endophytes: first genome assemblies for Collariella, Neodidymelliopsis, Ascochyta clinopodiicola, Didymella pomorum, Didymosphaeria variabile, Neocosmospora piperis and Neocucurbitaria cava.</title>
        <authorList>
            <person name="Hill R."/>
        </authorList>
    </citation>
    <scope>NUCLEOTIDE SEQUENCE</scope>
    <source>
        <strain evidence="2">IMI 355082</strain>
    </source>
</reference>
<dbReference type="OrthoDB" id="2103474at2759"/>
<dbReference type="AlphaFoldDB" id="A0A9W8Z346"/>
<dbReference type="Proteomes" id="UP001140453">
    <property type="component" value="Unassembled WGS sequence"/>
</dbReference>
<dbReference type="InterPro" id="IPR025187">
    <property type="entry name" value="DUF4112"/>
</dbReference>
<feature type="region of interest" description="Disordered" evidence="1">
    <location>
        <begin position="189"/>
        <end position="216"/>
    </location>
</feature>
<dbReference type="Pfam" id="PF13430">
    <property type="entry name" value="DUF4112"/>
    <property type="match status" value="1"/>
</dbReference>
<evidence type="ECO:0000313" key="2">
    <source>
        <dbReference type="EMBL" id="KAJ4397006.1"/>
    </source>
</evidence>
<evidence type="ECO:0000313" key="3">
    <source>
        <dbReference type="Proteomes" id="UP001140453"/>
    </source>
</evidence>
<proteinExistence type="predicted"/>
<dbReference type="PANTHER" id="PTHR35519">
    <property type="entry name" value="MEMBRANE PROTEINS"/>
    <property type="match status" value="1"/>
</dbReference>
<comment type="caution">
    <text evidence="2">The sequence shown here is derived from an EMBL/GenBank/DDBJ whole genome shotgun (WGS) entry which is preliminary data.</text>
</comment>
<organism evidence="2 3">
    <name type="scientific">Gnomoniopsis smithogilvyi</name>
    <dbReference type="NCBI Taxonomy" id="1191159"/>
    <lineage>
        <taxon>Eukaryota</taxon>
        <taxon>Fungi</taxon>
        <taxon>Dikarya</taxon>
        <taxon>Ascomycota</taxon>
        <taxon>Pezizomycotina</taxon>
        <taxon>Sordariomycetes</taxon>
        <taxon>Sordariomycetidae</taxon>
        <taxon>Diaporthales</taxon>
        <taxon>Gnomoniaceae</taxon>
        <taxon>Gnomoniopsis</taxon>
    </lineage>
</organism>
<name>A0A9W8Z346_9PEZI</name>
<sequence>MSQAVLNMVAKKALKNAATQNINAHDPYFEEVKIVDKRGNPTGEVKKQRKGIPVGVSTHDGKVLKSVRKRAYRLDRAVSICGFKFGWSSIIGFIPGVGDVIDCLMAYFLVFRKASQVEGGLPPALKSRMMLNIVMDFAIGLVPFLGDIADAVFKANSRNAWLLEEYLIKKAQTEQAGALRDEGKAEAVLSRPGPAKTKTGHAGDVEMGIVDGGSRR</sequence>
<dbReference type="PANTHER" id="PTHR35519:SF2">
    <property type="entry name" value="PH DOMAIN PROTEIN"/>
    <property type="match status" value="1"/>
</dbReference>